<protein>
    <submittedName>
        <fullName evidence="1">Uncharacterized protein</fullName>
    </submittedName>
</protein>
<sequence length="42" mass="4313">DTSLTDVSGKSRLIGPCPKCRAEAIGSALGPVQNRSPPSRCS</sequence>
<evidence type="ECO:0000313" key="1">
    <source>
        <dbReference type="EMBL" id="PNX80893.1"/>
    </source>
</evidence>
<reference evidence="1 2" key="1">
    <citation type="journal article" date="2014" name="Am. J. Bot.">
        <title>Genome assembly and annotation for red clover (Trifolium pratense; Fabaceae).</title>
        <authorList>
            <person name="Istvanek J."/>
            <person name="Jaros M."/>
            <person name="Krenek A."/>
            <person name="Repkova J."/>
        </authorList>
    </citation>
    <scope>NUCLEOTIDE SEQUENCE [LARGE SCALE GENOMIC DNA]</scope>
    <source>
        <strain evidence="2">cv. Tatra</strain>
        <tissue evidence="1">Young leaves</tissue>
    </source>
</reference>
<feature type="non-terminal residue" evidence="1">
    <location>
        <position position="1"/>
    </location>
</feature>
<name>A0A2K3LQV2_TRIPR</name>
<dbReference type="Proteomes" id="UP000236291">
    <property type="component" value="Unassembled WGS sequence"/>
</dbReference>
<gene>
    <name evidence="1" type="ORF">L195_g036905</name>
</gene>
<accession>A0A2K3LQV2</accession>
<proteinExistence type="predicted"/>
<dbReference type="AlphaFoldDB" id="A0A2K3LQV2"/>
<comment type="caution">
    <text evidence="1">The sequence shown here is derived from an EMBL/GenBank/DDBJ whole genome shotgun (WGS) entry which is preliminary data.</text>
</comment>
<dbReference type="EMBL" id="ASHM01038821">
    <property type="protein sequence ID" value="PNX80893.1"/>
    <property type="molecule type" value="Genomic_DNA"/>
</dbReference>
<organism evidence="1 2">
    <name type="scientific">Trifolium pratense</name>
    <name type="common">Red clover</name>
    <dbReference type="NCBI Taxonomy" id="57577"/>
    <lineage>
        <taxon>Eukaryota</taxon>
        <taxon>Viridiplantae</taxon>
        <taxon>Streptophyta</taxon>
        <taxon>Embryophyta</taxon>
        <taxon>Tracheophyta</taxon>
        <taxon>Spermatophyta</taxon>
        <taxon>Magnoliopsida</taxon>
        <taxon>eudicotyledons</taxon>
        <taxon>Gunneridae</taxon>
        <taxon>Pentapetalae</taxon>
        <taxon>rosids</taxon>
        <taxon>fabids</taxon>
        <taxon>Fabales</taxon>
        <taxon>Fabaceae</taxon>
        <taxon>Papilionoideae</taxon>
        <taxon>50 kb inversion clade</taxon>
        <taxon>NPAAA clade</taxon>
        <taxon>Hologalegina</taxon>
        <taxon>IRL clade</taxon>
        <taxon>Trifolieae</taxon>
        <taxon>Trifolium</taxon>
    </lineage>
</organism>
<evidence type="ECO:0000313" key="2">
    <source>
        <dbReference type="Proteomes" id="UP000236291"/>
    </source>
</evidence>
<reference evidence="1 2" key="2">
    <citation type="journal article" date="2017" name="Front. Plant Sci.">
        <title>Gene Classification and Mining of Molecular Markers Useful in Red Clover (Trifolium pratense) Breeding.</title>
        <authorList>
            <person name="Istvanek J."/>
            <person name="Dluhosova J."/>
            <person name="Dluhos P."/>
            <person name="Patkova L."/>
            <person name="Nedelnik J."/>
            <person name="Repkova J."/>
        </authorList>
    </citation>
    <scope>NUCLEOTIDE SEQUENCE [LARGE SCALE GENOMIC DNA]</scope>
    <source>
        <strain evidence="2">cv. Tatra</strain>
        <tissue evidence="1">Young leaves</tissue>
    </source>
</reference>